<evidence type="ECO:0000256" key="1">
    <source>
        <dbReference type="SAM" id="MobiDB-lite"/>
    </source>
</evidence>
<dbReference type="InterPro" id="IPR013087">
    <property type="entry name" value="Znf_C2H2_type"/>
</dbReference>
<feature type="compositionally biased region" description="Polar residues" evidence="1">
    <location>
        <begin position="215"/>
        <end position="234"/>
    </location>
</feature>
<feature type="region of interest" description="Disordered" evidence="1">
    <location>
        <begin position="78"/>
        <end position="130"/>
    </location>
</feature>
<evidence type="ECO:0000313" key="3">
    <source>
        <dbReference type="EMBL" id="KAL0578390.1"/>
    </source>
</evidence>
<comment type="caution">
    <text evidence="3">The sequence shown here is derived from an EMBL/GenBank/DDBJ whole genome shotgun (WGS) entry which is preliminary data.</text>
</comment>
<dbReference type="EMBL" id="JBAHYK010000101">
    <property type="protein sequence ID" value="KAL0578390.1"/>
    <property type="molecule type" value="Genomic_DNA"/>
</dbReference>
<evidence type="ECO:0000259" key="2">
    <source>
        <dbReference type="PROSITE" id="PS00028"/>
    </source>
</evidence>
<dbReference type="PROSITE" id="PS00028">
    <property type="entry name" value="ZINC_FINGER_C2H2_1"/>
    <property type="match status" value="1"/>
</dbReference>
<dbReference type="Proteomes" id="UP001465976">
    <property type="component" value="Unassembled WGS sequence"/>
</dbReference>
<feature type="compositionally biased region" description="Low complexity" evidence="1">
    <location>
        <begin position="99"/>
        <end position="114"/>
    </location>
</feature>
<gene>
    <name evidence="3" type="ORF">V5O48_003611</name>
</gene>
<feature type="region of interest" description="Disordered" evidence="1">
    <location>
        <begin position="175"/>
        <end position="240"/>
    </location>
</feature>
<proteinExistence type="predicted"/>
<keyword evidence="4" id="KW-1185">Reference proteome</keyword>
<accession>A0ABR3FSE7</accession>
<sequence>MSLTIPIEDLPRLKVFAHLSSAGLPVLSITMRSLSPLETVANGPSSGIYVSFERTNENGFWSLSMKTTFEGLQTLNEAAAGGPGQEPSELPRSDPPPASGSSSATTTAMGKTSSNQEFSGPTADLSWLSSAPIPQMDNDVSMFVTQWNQEVAVPPVPVMSEAEACLQESSIFPQLTQHPPSQQSPIPFGTSPSSASPDPDDDSAISSEPTPPDEFTTSVSTSEPTASSAHPQPQRTKRTFPCTMGCTEQFSRQHDRFRHEVLKHGKQSKWTDRLWLDDNIWITSHLLVQRYLIAKIGEIGKEISVKGGRGMITWTDIERGITQLIPSPTTQTFRDLPRPMVVFAPSLL</sequence>
<feature type="domain" description="C2H2-type" evidence="2">
    <location>
        <begin position="242"/>
        <end position="264"/>
    </location>
</feature>
<evidence type="ECO:0000313" key="4">
    <source>
        <dbReference type="Proteomes" id="UP001465976"/>
    </source>
</evidence>
<organism evidence="3 4">
    <name type="scientific">Marasmius crinis-equi</name>
    <dbReference type="NCBI Taxonomy" id="585013"/>
    <lineage>
        <taxon>Eukaryota</taxon>
        <taxon>Fungi</taxon>
        <taxon>Dikarya</taxon>
        <taxon>Basidiomycota</taxon>
        <taxon>Agaricomycotina</taxon>
        <taxon>Agaricomycetes</taxon>
        <taxon>Agaricomycetidae</taxon>
        <taxon>Agaricales</taxon>
        <taxon>Marasmiineae</taxon>
        <taxon>Marasmiaceae</taxon>
        <taxon>Marasmius</taxon>
    </lineage>
</organism>
<reference evidence="3 4" key="1">
    <citation type="submission" date="2024-02" db="EMBL/GenBank/DDBJ databases">
        <title>A draft genome for the cacao thread blight pathogen Marasmius crinis-equi.</title>
        <authorList>
            <person name="Cohen S.P."/>
            <person name="Baruah I.K."/>
            <person name="Amoako-Attah I."/>
            <person name="Bukari Y."/>
            <person name="Meinhardt L.W."/>
            <person name="Bailey B.A."/>
        </authorList>
    </citation>
    <scope>NUCLEOTIDE SEQUENCE [LARGE SCALE GENOMIC DNA]</scope>
    <source>
        <strain evidence="3 4">GH-76</strain>
    </source>
</reference>
<feature type="compositionally biased region" description="Polar residues" evidence="1">
    <location>
        <begin position="175"/>
        <end position="185"/>
    </location>
</feature>
<protein>
    <recommendedName>
        <fullName evidence="2">C2H2-type domain-containing protein</fullName>
    </recommendedName>
</protein>
<name>A0ABR3FSE7_9AGAR</name>